<evidence type="ECO:0000256" key="1">
    <source>
        <dbReference type="SAM" id="Phobius"/>
    </source>
</evidence>
<dbReference type="InterPro" id="IPR021091">
    <property type="entry name" value="Mercury_ion_transport_MerF"/>
</dbReference>
<feature type="transmembrane region" description="Helical" evidence="1">
    <location>
        <begin position="39"/>
        <end position="57"/>
    </location>
</feature>
<dbReference type="OrthoDB" id="574313at2"/>
<evidence type="ECO:0000313" key="2">
    <source>
        <dbReference type="EMBL" id="SFL72345.1"/>
    </source>
</evidence>
<dbReference type="Gene3D" id="1.10.287.910">
    <property type="entry name" value="bacterial mercury transporter, merf"/>
    <property type="match status" value="1"/>
</dbReference>
<dbReference type="Proteomes" id="UP000198565">
    <property type="component" value="Unassembled WGS sequence"/>
</dbReference>
<protein>
    <submittedName>
        <fullName evidence="2">Membrane transport protein MerF</fullName>
    </submittedName>
</protein>
<gene>
    <name evidence="2" type="ORF">SAMN04487943_103288</name>
</gene>
<keyword evidence="1" id="KW-0472">Membrane</keyword>
<dbReference type="STRING" id="334253.SAMN04487943_103288"/>
<dbReference type="EMBL" id="FOTR01000003">
    <property type="protein sequence ID" value="SFL72345.1"/>
    <property type="molecule type" value="Genomic_DNA"/>
</dbReference>
<evidence type="ECO:0000313" key="3">
    <source>
        <dbReference type="Proteomes" id="UP000198565"/>
    </source>
</evidence>
<proteinExistence type="predicted"/>
<keyword evidence="1" id="KW-0812">Transmembrane</keyword>
<organism evidence="2 3">
    <name type="scientific">Gracilibacillus orientalis</name>
    <dbReference type="NCBI Taxonomy" id="334253"/>
    <lineage>
        <taxon>Bacteria</taxon>
        <taxon>Bacillati</taxon>
        <taxon>Bacillota</taxon>
        <taxon>Bacilli</taxon>
        <taxon>Bacillales</taxon>
        <taxon>Bacillaceae</taxon>
        <taxon>Gracilibacillus</taxon>
    </lineage>
</organism>
<dbReference type="GO" id="GO:0016020">
    <property type="term" value="C:membrane"/>
    <property type="evidence" value="ECO:0007669"/>
    <property type="project" value="InterPro"/>
</dbReference>
<keyword evidence="1" id="KW-1133">Transmembrane helix</keyword>
<dbReference type="Pfam" id="PF11431">
    <property type="entry name" value="Transport_MerF"/>
    <property type="match status" value="1"/>
</dbReference>
<dbReference type="AlphaFoldDB" id="A0A1I4K0N2"/>
<name>A0A1I4K0N2_9BACI</name>
<accession>A0A1I4K0N2</accession>
<reference evidence="3" key="1">
    <citation type="submission" date="2016-10" db="EMBL/GenBank/DDBJ databases">
        <authorList>
            <person name="Varghese N."/>
            <person name="Submissions S."/>
        </authorList>
    </citation>
    <scope>NUCLEOTIDE SEQUENCE [LARGE SCALE GENOMIC DNA]</scope>
    <source>
        <strain evidence="3">CGMCC 1.4250</strain>
    </source>
</reference>
<keyword evidence="3" id="KW-1185">Reference proteome</keyword>
<sequence>MKDNKLFATGISAFSLCVLCCIAPFLAISLGGIGLGFLTGYYITIPVFAALIGVIFYKLKKDKKAKSLCTTGKCSSS</sequence>
<dbReference type="RefSeq" id="WP_091482919.1">
    <property type="nucleotide sequence ID" value="NZ_FOTR01000003.1"/>
</dbReference>